<protein>
    <recommendedName>
        <fullName evidence="4">Peptidylamidoglycolate lyase</fullName>
    </recommendedName>
</protein>
<dbReference type="GO" id="GO:0000209">
    <property type="term" value="P:protein polyubiquitination"/>
    <property type="evidence" value="ECO:0007669"/>
    <property type="project" value="TreeGrafter"/>
</dbReference>
<dbReference type="InterPro" id="IPR011042">
    <property type="entry name" value="6-blade_b-propeller_TolB-like"/>
</dbReference>
<dbReference type="InterPro" id="IPR050952">
    <property type="entry name" value="TRIM-NHL_E3_ligases"/>
</dbReference>
<dbReference type="PANTHER" id="PTHR24104:SF25">
    <property type="entry name" value="PROTEIN LIN-41"/>
    <property type="match status" value="1"/>
</dbReference>
<evidence type="ECO:0008006" key="4">
    <source>
        <dbReference type="Google" id="ProtNLM"/>
    </source>
</evidence>
<dbReference type="Proteomes" id="UP001515480">
    <property type="component" value="Unassembled WGS sequence"/>
</dbReference>
<proteinExistence type="predicted"/>
<dbReference type="CDD" id="cd05819">
    <property type="entry name" value="NHL"/>
    <property type="match status" value="1"/>
</dbReference>
<sequence length="401" mass="43237">MAMRRVFTDECNYAGEARLAHLRSFGTYGLDEGQFSMPCNLLSLPDGDVVVADGGGCRLQILSPRGELRRVIGCRGDEPGQFNYPAGLALDGAALLVCDRGNCRLQRIRLSDGSPLASTKQLSASEPERSKGEKVPRKPSSSRLAALELQSATPDGWTPFMREDTEEQELLNYPWGIALAAGWLLASDKRGHIFVFDKNSLDLLRVYDPSAVSGAPASDALNSPHAMVASASELFIADHNNHRLVVFSLPTAEHADFKPSPARVIGSYGDGLGQFNHPTGLAICNAILYVSEFTGRRVQALTLAGEPLRFFRTVECTRFLGLCADSYRVCVGDFDLDCVHVLSTVGSLPFLEEGLADGADEDETQRQRTLGGPTGASAVSDPLDAWVAGGSFAKNLSRKEK</sequence>
<dbReference type="GO" id="GO:0061630">
    <property type="term" value="F:ubiquitin protein ligase activity"/>
    <property type="evidence" value="ECO:0007669"/>
    <property type="project" value="TreeGrafter"/>
</dbReference>
<organism evidence="2 3">
    <name type="scientific">Prymnesium parvum</name>
    <name type="common">Toxic golden alga</name>
    <dbReference type="NCBI Taxonomy" id="97485"/>
    <lineage>
        <taxon>Eukaryota</taxon>
        <taxon>Haptista</taxon>
        <taxon>Haptophyta</taxon>
        <taxon>Prymnesiophyceae</taxon>
        <taxon>Prymnesiales</taxon>
        <taxon>Prymnesiaceae</taxon>
        <taxon>Prymnesium</taxon>
    </lineage>
</organism>
<evidence type="ECO:0000313" key="2">
    <source>
        <dbReference type="EMBL" id="KAL1495963.1"/>
    </source>
</evidence>
<gene>
    <name evidence="2" type="ORF">AB1Y20_014604</name>
</gene>
<dbReference type="GO" id="GO:0008270">
    <property type="term" value="F:zinc ion binding"/>
    <property type="evidence" value="ECO:0007669"/>
    <property type="project" value="UniProtKB-KW"/>
</dbReference>
<feature type="region of interest" description="Disordered" evidence="1">
    <location>
        <begin position="116"/>
        <end position="143"/>
    </location>
</feature>
<dbReference type="Gene3D" id="2.120.10.30">
    <property type="entry name" value="TolB, C-terminal domain"/>
    <property type="match status" value="2"/>
</dbReference>
<dbReference type="AlphaFoldDB" id="A0AB34IEU2"/>
<dbReference type="GO" id="GO:0043161">
    <property type="term" value="P:proteasome-mediated ubiquitin-dependent protein catabolic process"/>
    <property type="evidence" value="ECO:0007669"/>
    <property type="project" value="TreeGrafter"/>
</dbReference>
<comment type="caution">
    <text evidence="2">The sequence shown here is derived from an EMBL/GenBank/DDBJ whole genome shotgun (WGS) entry which is preliminary data.</text>
</comment>
<feature type="compositionally biased region" description="Basic and acidic residues" evidence="1">
    <location>
        <begin position="126"/>
        <end position="136"/>
    </location>
</feature>
<evidence type="ECO:0000256" key="1">
    <source>
        <dbReference type="SAM" id="MobiDB-lite"/>
    </source>
</evidence>
<accession>A0AB34IEU2</accession>
<feature type="region of interest" description="Disordered" evidence="1">
    <location>
        <begin position="358"/>
        <end position="382"/>
    </location>
</feature>
<keyword evidence="3" id="KW-1185">Reference proteome</keyword>
<dbReference type="PANTHER" id="PTHR24104">
    <property type="entry name" value="E3 UBIQUITIN-PROTEIN LIGASE NHLRC1-RELATED"/>
    <property type="match status" value="1"/>
</dbReference>
<reference evidence="2 3" key="1">
    <citation type="journal article" date="2024" name="Science">
        <title>Giant polyketide synthase enzymes in the biosynthesis of giant marine polyether toxins.</title>
        <authorList>
            <person name="Fallon T.R."/>
            <person name="Shende V.V."/>
            <person name="Wierzbicki I.H."/>
            <person name="Pendleton A.L."/>
            <person name="Watervoot N.F."/>
            <person name="Auber R.P."/>
            <person name="Gonzalez D.J."/>
            <person name="Wisecaver J.H."/>
            <person name="Moore B.S."/>
        </authorList>
    </citation>
    <scope>NUCLEOTIDE SEQUENCE [LARGE SCALE GENOMIC DNA]</scope>
    <source>
        <strain evidence="2 3">12B1</strain>
    </source>
</reference>
<name>A0AB34IEU2_PRYPA</name>
<dbReference type="SUPFAM" id="SSF63829">
    <property type="entry name" value="Calcium-dependent phosphotriesterase"/>
    <property type="match status" value="1"/>
</dbReference>
<dbReference type="EMBL" id="JBGBPQ010000030">
    <property type="protein sequence ID" value="KAL1495963.1"/>
    <property type="molecule type" value="Genomic_DNA"/>
</dbReference>
<evidence type="ECO:0000313" key="3">
    <source>
        <dbReference type="Proteomes" id="UP001515480"/>
    </source>
</evidence>